<evidence type="ECO:0000313" key="12">
    <source>
        <dbReference type="EMBL" id="GHC62345.1"/>
    </source>
</evidence>
<keyword evidence="5 10" id="KW-0808">Transferase</keyword>
<comment type="subcellular location">
    <subcellularLocation>
        <location evidence="10">Cell membrane</location>
    </subcellularLocation>
</comment>
<evidence type="ECO:0000256" key="5">
    <source>
        <dbReference type="ARBA" id="ARBA00022679"/>
    </source>
</evidence>
<evidence type="ECO:0000259" key="11">
    <source>
        <dbReference type="Pfam" id="PF04413"/>
    </source>
</evidence>
<evidence type="ECO:0000256" key="1">
    <source>
        <dbReference type="ARBA" id="ARBA00003394"/>
    </source>
</evidence>
<dbReference type="PANTHER" id="PTHR42755">
    <property type="entry name" value="3-DEOXY-MANNO-OCTULOSONATE CYTIDYLYLTRANSFERASE"/>
    <property type="match status" value="1"/>
</dbReference>
<comment type="similarity">
    <text evidence="10">Belongs to the glycosyltransferase group 1 family.</text>
</comment>
<evidence type="ECO:0000256" key="6">
    <source>
        <dbReference type="ARBA" id="ARBA00031445"/>
    </source>
</evidence>
<dbReference type="GO" id="GO:0005886">
    <property type="term" value="C:plasma membrane"/>
    <property type="evidence" value="ECO:0007669"/>
    <property type="project" value="UniProtKB-SubCell"/>
</dbReference>
<evidence type="ECO:0000256" key="4">
    <source>
        <dbReference type="ARBA" id="ARBA00019077"/>
    </source>
</evidence>
<dbReference type="GO" id="GO:0009244">
    <property type="term" value="P:lipopolysaccharide core region biosynthetic process"/>
    <property type="evidence" value="ECO:0007669"/>
    <property type="project" value="UniProtKB-UniRule"/>
</dbReference>
<comment type="pathway">
    <text evidence="2 10">Bacterial outer membrane biogenesis; LPS core biosynthesis.</text>
</comment>
<dbReference type="InterPro" id="IPR038107">
    <property type="entry name" value="Glycos_transf_N_sf"/>
</dbReference>
<dbReference type="GO" id="GO:0009245">
    <property type="term" value="P:lipid A biosynthetic process"/>
    <property type="evidence" value="ECO:0007669"/>
    <property type="project" value="TreeGrafter"/>
</dbReference>
<evidence type="ECO:0000313" key="13">
    <source>
        <dbReference type="Proteomes" id="UP000638981"/>
    </source>
</evidence>
<comment type="catalytic activity">
    <reaction evidence="7 10">
        <text>lipid IVA (E. coli) + CMP-3-deoxy-beta-D-manno-octulosonate = alpha-Kdo-(2-&gt;6)-lipid IVA (E. coli) + CMP + H(+)</text>
        <dbReference type="Rhea" id="RHEA:28066"/>
        <dbReference type="ChEBI" id="CHEBI:15378"/>
        <dbReference type="ChEBI" id="CHEBI:58603"/>
        <dbReference type="ChEBI" id="CHEBI:60364"/>
        <dbReference type="ChEBI" id="CHEBI:60377"/>
        <dbReference type="ChEBI" id="CHEBI:85987"/>
        <dbReference type="EC" id="2.4.99.12"/>
    </reaction>
</comment>
<dbReference type="PROSITE" id="PS00923">
    <property type="entry name" value="ASP_GLU_RACEMASE_1"/>
    <property type="match status" value="1"/>
</dbReference>
<dbReference type="EC" id="2.4.99.12" evidence="3 10"/>
<feature type="site" description="Transition state stabilizer" evidence="9">
    <location>
        <position position="191"/>
    </location>
</feature>
<evidence type="ECO:0000256" key="3">
    <source>
        <dbReference type="ARBA" id="ARBA00012621"/>
    </source>
</evidence>
<gene>
    <name evidence="12" type="primary">kdtA1</name>
    <name evidence="12" type="ORF">GCM10007315_28010</name>
</gene>
<reference evidence="12" key="2">
    <citation type="submission" date="2020-09" db="EMBL/GenBank/DDBJ databases">
        <authorList>
            <person name="Sun Q."/>
            <person name="Kim S."/>
        </authorList>
    </citation>
    <scope>NUCLEOTIDE SEQUENCE</scope>
    <source>
        <strain evidence="12">KCTC 23310</strain>
    </source>
</reference>
<dbReference type="InterPro" id="IPR018187">
    <property type="entry name" value="Asp/Glu_racemase_AS_1"/>
</dbReference>
<evidence type="ECO:0000256" key="9">
    <source>
        <dbReference type="PIRSR" id="PIRSR639901-2"/>
    </source>
</evidence>
<proteinExistence type="inferred from homology"/>
<keyword evidence="10" id="KW-0448">Lipopolysaccharide biosynthesis</keyword>
<keyword evidence="13" id="KW-1185">Reference proteome</keyword>
<dbReference type="AlphaFoldDB" id="A0A918TYG5"/>
<dbReference type="Gene3D" id="3.40.50.2000">
    <property type="entry name" value="Glycogen Phosphorylase B"/>
    <property type="match status" value="1"/>
</dbReference>
<dbReference type="EMBL" id="BMYJ01000009">
    <property type="protein sequence ID" value="GHC62345.1"/>
    <property type="molecule type" value="Genomic_DNA"/>
</dbReference>
<evidence type="ECO:0000256" key="8">
    <source>
        <dbReference type="PIRSR" id="PIRSR639901-1"/>
    </source>
</evidence>
<keyword evidence="10" id="KW-1003">Cell membrane</keyword>
<dbReference type="Proteomes" id="UP000638981">
    <property type="component" value="Unassembled WGS sequence"/>
</dbReference>
<sequence length="387" mass="40996">MILYRLLLTLIFPLLVLQALRKGGLGERLGGGAASPPGLWVHGASVGELTSARGLITALAADEPIVVTCNTATARAMVQGWAIPGVQARFAPFDLRWCLARFRRRHQPRALILIESELWPNRMLAMAGHLAMVGARISEGSAAGWARRAPGLIRQMLSGVTCLSAQDQASAARFTALGLPPDRLAPSLMLKTAVSLQTRPLPFEPPGPRDTCLLAASTHPGDEALILAAWPTAQTAGFETLILAPRHPERGDAIAQLAPMARRSKGDVATKGVYLADTLGEMDYWYRMAGTTIIGGSFTDRGGHTPYEPAAYGSAILHGPDTANFSEVFAALDSANAALATTAENLGPTLAQLTSARQAALRQAAQSLLAETADLGPLLDRLRRALP</sequence>
<feature type="domain" description="3-deoxy-D-manno-octulosonic-acid transferase N-terminal" evidence="11">
    <location>
        <begin position="25"/>
        <end position="192"/>
    </location>
</feature>
<accession>A0A918TYG5</accession>
<organism evidence="12 13">
    <name type="scientific">Neogemmobacter tilapiae</name>
    <dbReference type="NCBI Taxonomy" id="875041"/>
    <lineage>
        <taxon>Bacteria</taxon>
        <taxon>Pseudomonadati</taxon>
        <taxon>Pseudomonadota</taxon>
        <taxon>Alphaproteobacteria</taxon>
        <taxon>Rhodobacterales</taxon>
        <taxon>Paracoccaceae</taxon>
        <taxon>Neogemmobacter</taxon>
    </lineage>
</organism>
<feature type="site" description="Transition state stabilizer" evidence="9">
    <location>
        <position position="115"/>
    </location>
</feature>
<dbReference type="Pfam" id="PF04413">
    <property type="entry name" value="Glycos_transf_N"/>
    <property type="match status" value="1"/>
</dbReference>
<dbReference type="GO" id="GO:0043842">
    <property type="term" value="F:Kdo transferase activity"/>
    <property type="evidence" value="ECO:0007669"/>
    <property type="project" value="UniProtKB-EC"/>
</dbReference>
<keyword evidence="10" id="KW-0472">Membrane</keyword>
<dbReference type="RefSeq" id="WP_189412318.1">
    <property type="nucleotide sequence ID" value="NZ_BMYJ01000009.1"/>
</dbReference>
<comment type="caution">
    <text evidence="12">The sequence shown here is derived from an EMBL/GenBank/DDBJ whole genome shotgun (WGS) entry which is preliminary data.</text>
</comment>
<dbReference type="PANTHER" id="PTHR42755:SF1">
    <property type="entry name" value="3-DEOXY-D-MANNO-OCTULOSONIC ACID TRANSFERASE, MITOCHONDRIAL-RELATED"/>
    <property type="match status" value="1"/>
</dbReference>
<comment type="function">
    <text evidence="1 10">Involved in lipopolysaccharide (LPS) biosynthesis. Catalyzes the transfer of 3-deoxy-D-manno-octulosonate (Kdo) residue(s) from CMP-Kdo to lipid IV(A), the tetraacyldisaccharide-1,4'-bisphosphate precursor of lipid A.</text>
</comment>
<name>A0A918TYG5_9RHOB</name>
<dbReference type="InterPro" id="IPR007507">
    <property type="entry name" value="Glycos_transf_N"/>
</dbReference>
<evidence type="ECO:0000256" key="10">
    <source>
        <dbReference type="RuleBase" id="RU365103"/>
    </source>
</evidence>
<protein>
    <recommendedName>
        <fullName evidence="4 10">3-deoxy-D-manno-octulosonic acid transferase</fullName>
        <shortName evidence="10">Kdo transferase</shortName>
        <ecNumber evidence="3 10">2.4.99.12</ecNumber>
    </recommendedName>
    <alternativeName>
        <fullName evidence="6 10">Lipid IV(A) 3-deoxy-D-manno-octulosonic acid transferase</fullName>
    </alternativeName>
</protein>
<dbReference type="InterPro" id="IPR039901">
    <property type="entry name" value="Kdotransferase"/>
</dbReference>
<evidence type="ECO:0000256" key="2">
    <source>
        <dbReference type="ARBA" id="ARBA00004713"/>
    </source>
</evidence>
<dbReference type="Gene3D" id="3.40.50.11720">
    <property type="entry name" value="3-Deoxy-D-manno-octulosonic-acid transferase, N-terminal domain"/>
    <property type="match status" value="1"/>
</dbReference>
<feature type="active site" description="Proton acceptor" evidence="8">
    <location>
        <position position="48"/>
    </location>
</feature>
<evidence type="ECO:0000256" key="7">
    <source>
        <dbReference type="ARBA" id="ARBA00049183"/>
    </source>
</evidence>
<reference evidence="12" key="1">
    <citation type="journal article" date="2014" name="Int. J. Syst. Evol. Microbiol.">
        <title>Complete genome sequence of Corynebacterium casei LMG S-19264T (=DSM 44701T), isolated from a smear-ripened cheese.</title>
        <authorList>
            <consortium name="US DOE Joint Genome Institute (JGI-PGF)"/>
            <person name="Walter F."/>
            <person name="Albersmeier A."/>
            <person name="Kalinowski J."/>
            <person name="Ruckert C."/>
        </authorList>
    </citation>
    <scope>NUCLEOTIDE SEQUENCE</scope>
    <source>
        <strain evidence="12">KCTC 23310</strain>
    </source>
</reference>